<dbReference type="InterPro" id="IPR054126">
    <property type="entry name" value="CprB_TetR_C"/>
</dbReference>
<keyword evidence="2 4" id="KW-0238">DNA-binding</keyword>
<dbReference type="Pfam" id="PF21935">
    <property type="entry name" value="TetR_C_45"/>
    <property type="match status" value="1"/>
</dbReference>
<comment type="caution">
    <text evidence="7">The sequence shown here is derived from an EMBL/GenBank/DDBJ whole genome shotgun (WGS) entry which is preliminary data.</text>
</comment>
<protein>
    <submittedName>
        <fullName evidence="7">TetR/AcrR family transcriptional regulator</fullName>
    </submittedName>
</protein>
<dbReference type="PRINTS" id="PR00455">
    <property type="entry name" value="HTHTETR"/>
</dbReference>
<feature type="domain" description="HTH tetR-type" evidence="6">
    <location>
        <begin position="6"/>
        <end position="66"/>
    </location>
</feature>
<dbReference type="EMBL" id="JALPTH010000012">
    <property type="protein sequence ID" value="MCK8678519.1"/>
    <property type="molecule type" value="Genomic_DNA"/>
</dbReference>
<evidence type="ECO:0000256" key="4">
    <source>
        <dbReference type="PROSITE-ProRule" id="PRU00335"/>
    </source>
</evidence>
<sequence length="241" mass="26271">MQQRAKATRRSLLETAAHLFAERGYAGTSINDISRRSGRTSGAVYFHYASKERLALAVVEDAFATWPHLTTRYTDCSVPPLDRLVALSFEIAHALMKDTVVRAGARLWAERDAIDASLPDPFALWTTATTRLLAQARTTRQLAQQARPAAVAPTLVRAFYGLCTLTEALEGRHGIADRLTDWWHITLPFLQHDTDATSVLGRVRAAGSGGLPWADVSGLGTPGPAGRCRPTRPSSPCGRPR</sequence>
<dbReference type="Proteomes" id="UP001522868">
    <property type="component" value="Unassembled WGS sequence"/>
</dbReference>
<evidence type="ECO:0000256" key="3">
    <source>
        <dbReference type="ARBA" id="ARBA00023163"/>
    </source>
</evidence>
<dbReference type="InterPro" id="IPR047923">
    <property type="entry name" value="ArpA-like"/>
</dbReference>
<evidence type="ECO:0000256" key="5">
    <source>
        <dbReference type="SAM" id="MobiDB-lite"/>
    </source>
</evidence>
<reference evidence="7 8" key="1">
    <citation type="submission" date="2022-04" db="EMBL/GenBank/DDBJ databases">
        <title>Streptomyces sp. nov. LCR6-01 isolated from Lichen of Dirinaria sp.</title>
        <authorList>
            <person name="Kanchanasin P."/>
            <person name="Tanasupawat S."/>
            <person name="Phongsopitanun W."/>
        </authorList>
    </citation>
    <scope>NUCLEOTIDE SEQUENCE [LARGE SCALE GENOMIC DNA]</scope>
    <source>
        <strain evidence="7 8">LCR6-01</strain>
    </source>
</reference>
<dbReference type="NCBIfam" id="NF041196">
    <property type="entry name" value="ScbR_bind_reg"/>
    <property type="match status" value="1"/>
</dbReference>
<evidence type="ECO:0000313" key="8">
    <source>
        <dbReference type="Proteomes" id="UP001522868"/>
    </source>
</evidence>
<dbReference type="Pfam" id="PF00440">
    <property type="entry name" value="TetR_N"/>
    <property type="match status" value="1"/>
</dbReference>
<keyword evidence="3" id="KW-0804">Transcription</keyword>
<accession>A0ABT0IB31</accession>
<dbReference type="PANTHER" id="PTHR47506:SF1">
    <property type="entry name" value="HTH-TYPE TRANSCRIPTIONAL REGULATOR YJDC"/>
    <property type="match status" value="1"/>
</dbReference>
<dbReference type="Gene3D" id="1.10.357.10">
    <property type="entry name" value="Tetracycline Repressor, domain 2"/>
    <property type="match status" value="1"/>
</dbReference>
<proteinExistence type="predicted"/>
<dbReference type="SUPFAM" id="SSF48498">
    <property type="entry name" value="Tetracyclin repressor-like, C-terminal domain"/>
    <property type="match status" value="1"/>
</dbReference>
<dbReference type="SUPFAM" id="SSF46689">
    <property type="entry name" value="Homeodomain-like"/>
    <property type="match status" value="1"/>
</dbReference>
<evidence type="ECO:0000256" key="2">
    <source>
        <dbReference type="ARBA" id="ARBA00023125"/>
    </source>
</evidence>
<evidence type="ECO:0000259" key="6">
    <source>
        <dbReference type="PROSITE" id="PS50977"/>
    </source>
</evidence>
<dbReference type="InterPro" id="IPR036271">
    <property type="entry name" value="Tet_transcr_reg_TetR-rel_C_sf"/>
</dbReference>
<feature type="region of interest" description="Disordered" evidence="5">
    <location>
        <begin position="215"/>
        <end position="241"/>
    </location>
</feature>
<dbReference type="InterPro" id="IPR001647">
    <property type="entry name" value="HTH_TetR"/>
</dbReference>
<organism evidence="7 8">
    <name type="scientific">Streptomyces lichenis</name>
    <dbReference type="NCBI Taxonomy" id="2306967"/>
    <lineage>
        <taxon>Bacteria</taxon>
        <taxon>Bacillati</taxon>
        <taxon>Actinomycetota</taxon>
        <taxon>Actinomycetes</taxon>
        <taxon>Kitasatosporales</taxon>
        <taxon>Streptomycetaceae</taxon>
        <taxon>Streptomyces</taxon>
    </lineage>
</organism>
<evidence type="ECO:0000313" key="7">
    <source>
        <dbReference type="EMBL" id="MCK8678519.1"/>
    </source>
</evidence>
<dbReference type="RefSeq" id="WP_248634268.1">
    <property type="nucleotide sequence ID" value="NZ_JALPTH010000012.1"/>
</dbReference>
<keyword evidence="1" id="KW-0805">Transcription regulation</keyword>
<dbReference type="PROSITE" id="PS50977">
    <property type="entry name" value="HTH_TETR_2"/>
    <property type="match status" value="1"/>
</dbReference>
<dbReference type="InterPro" id="IPR009057">
    <property type="entry name" value="Homeodomain-like_sf"/>
</dbReference>
<gene>
    <name evidence="7" type="ORF">M1O15_14165</name>
</gene>
<dbReference type="PANTHER" id="PTHR47506">
    <property type="entry name" value="TRANSCRIPTIONAL REGULATORY PROTEIN"/>
    <property type="match status" value="1"/>
</dbReference>
<evidence type="ECO:0000256" key="1">
    <source>
        <dbReference type="ARBA" id="ARBA00023015"/>
    </source>
</evidence>
<keyword evidence="8" id="KW-1185">Reference proteome</keyword>
<name>A0ABT0IB31_9ACTN</name>
<feature type="DNA-binding region" description="H-T-H motif" evidence="4">
    <location>
        <begin position="29"/>
        <end position="48"/>
    </location>
</feature>